<dbReference type="AlphaFoldDB" id="A0A9E2NNN4"/>
<sequence>MKTIIIITITVLTGIIGIKAQETKEMEVVNSIPHLSAEAVKNHEAWFPGYVSTVKQTDPELIEVFDNFAFDEILNHGNLDTKTRIMVTMASTIAQHAVAEYRMMLRAGLANGVTPVEIKEVLYHSVPYVGIAKVIDFIGAANDFLTENGVKLPLPSQSTTSPEDRFEKGLAVQKEMVGVEMIDNMYKNTPGNQMHIQRYLSANCFGDYQTRTGLDKQMRELLTFSMLVSLGGCESQVKGHIRANINMGNDKQKLLDVVTQLLPYIGYPRTLNAIACLNEIIPEQ</sequence>
<reference evidence="2" key="1">
    <citation type="journal article" date="2021" name="PeerJ">
        <title>Extensive microbial diversity within the chicken gut microbiome revealed by metagenomics and culture.</title>
        <authorList>
            <person name="Gilroy R."/>
            <person name="Ravi A."/>
            <person name="Getino M."/>
            <person name="Pursley I."/>
            <person name="Horton D.L."/>
            <person name="Alikhan N.F."/>
            <person name="Baker D."/>
            <person name="Gharbi K."/>
            <person name="Hall N."/>
            <person name="Watson M."/>
            <person name="Adriaenssens E.M."/>
            <person name="Foster-Nyarko E."/>
            <person name="Jarju S."/>
            <person name="Secka A."/>
            <person name="Antonio M."/>
            <person name="Oren A."/>
            <person name="Chaudhuri R.R."/>
            <person name="La Ragione R."/>
            <person name="Hildebrand F."/>
            <person name="Pallen M.J."/>
        </authorList>
    </citation>
    <scope>NUCLEOTIDE SEQUENCE</scope>
    <source>
        <strain evidence="2">B3-3758</strain>
    </source>
</reference>
<comment type="caution">
    <text evidence="2">The sequence shown here is derived from an EMBL/GenBank/DDBJ whole genome shotgun (WGS) entry which is preliminary data.</text>
</comment>
<proteinExistence type="predicted"/>
<protein>
    <submittedName>
        <fullName evidence="2">Carboxymuconolactone decarboxylase family protein</fullName>
    </submittedName>
</protein>
<dbReference type="PANTHER" id="PTHR33570:SF2">
    <property type="entry name" value="CARBOXYMUCONOLACTONE DECARBOXYLASE-LIKE DOMAIN-CONTAINING PROTEIN"/>
    <property type="match status" value="1"/>
</dbReference>
<dbReference type="Pfam" id="PF02627">
    <property type="entry name" value="CMD"/>
    <property type="match status" value="2"/>
</dbReference>
<feature type="domain" description="Carboxymuconolactone decarboxylase-like" evidence="1">
    <location>
        <begin position="196"/>
        <end position="279"/>
    </location>
</feature>
<dbReference type="EMBL" id="JAHLFO010000090">
    <property type="protein sequence ID" value="MBU3814154.1"/>
    <property type="molecule type" value="Genomic_DNA"/>
</dbReference>
<name>A0A9E2NNN4_9BACE</name>
<gene>
    <name evidence="2" type="ORF">H9791_06535</name>
</gene>
<dbReference type="InterPro" id="IPR052512">
    <property type="entry name" value="4CMD/NDH-1_regulator"/>
</dbReference>
<evidence type="ECO:0000313" key="2">
    <source>
        <dbReference type="EMBL" id="MBU3814154.1"/>
    </source>
</evidence>
<dbReference type="Gene3D" id="1.20.1290.10">
    <property type="entry name" value="AhpD-like"/>
    <property type="match status" value="1"/>
</dbReference>
<evidence type="ECO:0000313" key="3">
    <source>
        <dbReference type="Proteomes" id="UP000824236"/>
    </source>
</evidence>
<dbReference type="InterPro" id="IPR003779">
    <property type="entry name" value="CMD-like"/>
</dbReference>
<dbReference type="GO" id="GO:0051920">
    <property type="term" value="F:peroxiredoxin activity"/>
    <property type="evidence" value="ECO:0007669"/>
    <property type="project" value="InterPro"/>
</dbReference>
<evidence type="ECO:0000259" key="1">
    <source>
        <dbReference type="Pfam" id="PF02627"/>
    </source>
</evidence>
<dbReference type="Proteomes" id="UP000824236">
    <property type="component" value="Unassembled WGS sequence"/>
</dbReference>
<organism evidence="2 3">
    <name type="scientific">Candidatus Bacteroides intestinipullorum</name>
    <dbReference type="NCBI Taxonomy" id="2838471"/>
    <lineage>
        <taxon>Bacteria</taxon>
        <taxon>Pseudomonadati</taxon>
        <taxon>Bacteroidota</taxon>
        <taxon>Bacteroidia</taxon>
        <taxon>Bacteroidales</taxon>
        <taxon>Bacteroidaceae</taxon>
        <taxon>Bacteroides</taxon>
    </lineage>
</organism>
<feature type="domain" description="Carboxymuconolactone decarboxylase-like" evidence="1">
    <location>
        <begin position="59"/>
        <end position="142"/>
    </location>
</feature>
<dbReference type="SUPFAM" id="SSF69118">
    <property type="entry name" value="AhpD-like"/>
    <property type="match status" value="1"/>
</dbReference>
<reference evidence="2" key="2">
    <citation type="submission" date="2021-04" db="EMBL/GenBank/DDBJ databases">
        <authorList>
            <person name="Gilroy R."/>
        </authorList>
    </citation>
    <scope>NUCLEOTIDE SEQUENCE</scope>
    <source>
        <strain evidence="2">B3-3758</strain>
    </source>
</reference>
<dbReference type="PANTHER" id="PTHR33570">
    <property type="entry name" value="4-CARBOXYMUCONOLACTONE DECARBOXYLASE FAMILY PROTEIN"/>
    <property type="match status" value="1"/>
</dbReference>
<accession>A0A9E2NNN4</accession>
<dbReference type="InterPro" id="IPR029032">
    <property type="entry name" value="AhpD-like"/>
</dbReference>